<evidence type="ECO:0000259" key="1">
    <source>
        <dbReference type="Pfam" id="PF14214"/>
    </source>
</evidence>
<gene>
    <name evidence="2" type="ORF">SPLIT_LOCUS10974</name>
</gene>
<feature type="domain" description="Helitron helicase-like" evidence="1">
    <location>
        <begin position="11"/>
        <end position="127"/>
    </location>
</feature>
<dbReference type="Pfam" id="PF14214">
    <property type="entry name" value="Helitron_like_N"/>
    <property type="match status" value="1"/>
</dbReference>
<name>A0A9P0NAD1_SPOLI</name>
<reference evidence="2" key="1">
    <citation type="submission" date="2022-02" db="EMBL/GenBank/DDBJ databases">
        <authorList>
            <person name="King R."/>
        </authorList>
    </citation>
    <scope>NUCLEOTIDE SEQUENCE</scope>
</reference>
<dbReference type="AlphaFoldDB" id="A0A9P0NAD1"/>
<evidence type="ECO:0000313" key="3">
    <source>
        <dbReference type="Proteomes" id="UP001153321"/>
    </source>
</evidence>
<proteinExistence type="predicted"/>
<accession>A0A9P0NAD1</accession>
<dbReference type="EMBL" id="LR824537">
    <property type="protein sequence ID" value="CAH1645622.1"/>
    <property type="molecule type" value="Genomic_DNA"/>
</dbReference>
<dbReference type="InterPro" id="IPR025476">
    <property type="entry name" value="Helitron_helicase-like"/>
</dbReference>
<keyword evidence="3" id="KW-1185">Reference proteome</keyword>
<organism evidence="2 3">
    <name type="scientific">Spodoptera littoralis</name>
    <name type="common">Egyptian cotton leafworm</name>
    <dbReference type="NCBI Taxonomy" id="7109"/>
    <lineage>
        <taxon>Eukaryota</taxon>
        <taxon>Metazoa</taxon>
        <taxon>Ecdysozoa</taxon>
        <taxon>Arthropoda</taxon>
        <taxon>Hexapoda</taxon>
        <taxon>Insecta</taxon>
        <taxon>Pterygota</taxon>
        <taxon>Neoptera</taxon>
        <taxon>Endopterygota</taxon>
        <taxon>Lepidoptera</taxon>
        <taxon>Glossata</taxon>
        <taxon>Ditrysia</taxon>
        <taxon>Noctuoidea</taxon>
        <taxon>Noctuidae</taxon>
        <taxon>Amphipyrinae</taxon>
        <taxon>Spodoptera</taxon>
    </lineage>
</organism>
<evidence type="ECO:0000313" key="2">
    <source>
        <dbReference type="EMBL" id="CAH1645622.1"/>
    </source>
</evidence>
<sequence>MAKIENWPPASYWHKCCSELIAMVRTLGAPTWFMTFSCNDLNWRDMINALLIADGRNTNEAESLSFPDRLALVQKHPVDVSRQFTIRVNALMRFLKSNPDVLGGPVVDFWYRIEFQNRGSPHLHMLVWCHNVPDFSTREGVEVIERVVSCSLIDNNSYIAEISRGCANTQTH</sequence>
<protein>
    <recommendedName>
        <fullName evidence="1">Helitron helicase-like domain-containing protein</fullName>
    </recommendedName>
</protein>
<dbReference type="Proteomes" id="UP001153321">
    <property type="component" value="Chromosome 6"/>
</dbReference>